<protein>
    <submittedName>
        <fullName evidence="1">Uncharacterized protein</fullName>
    </submittedName>
</protein>
<reference evidence="1" key="2">
    <citation type="journal article" date="2015" name="Fish Shellfish Immunol.">
        <title>Early steps in the European eel (Anguilla anguilla)-Vibrio vulnificus interaction in the gills: Role of the RtxA13 toxin.</title>
        <authorList>
            <person name="Callol A."/>
            <person name="Pajuelo D."/>
            <person name="Ebbesson L."/>
            <person name="Teles M."/>
            <person name="MacKenzie S."/>
            <person name="Amaro C."/>
        </authorList>
    </citation>
    <scope>NUCLEOTIDE SEQUENCE</scope>
</reference>
<evidence type="ECO:0000313" key="1">
    <source>
        <dbReference type="EMBL" id="JAH68776.1"/>
    </source>
</evidence>
<dbReference type="AlphaFoldDB" id="A0A0E9USQ8"/>
<organism evidence="1">
    <name type="scientific">Anguilla anguilla</name>
    <name type="common">European freshwater eel</name>
    <name type="synonym">Muraena anguilla</name>
    <dbReference type="NCBI Taxonomy" id="7936"/>
    <lineage>
        <taxon>Eukaryota</taxon>
        <taxon>Metazoa</taxon>
        <taxon>Chordata</taxon>
        <taxon>Craniata</taxon>
        <taxon>Vertebrata</taxon>
        <taxon>Euteleostomi</taxon>
        <taxon>Actinopterygii</taxon>
        <taxon>Neopterygii</taxon>
        <taxon>Teleostei</taxon>
        <taxon>Anguilliformes</taxon>
        <taxon>Anguillidae</taxon>
        <taxon>Anguilla</taxon>
    </lineage>
</organism>
<proteinExistence type="predicted"/>
<reference evidence="1" key="1">
    <citation type="submission" date="2014-11" db="EMBL/GenBank/DDBJ databases">
        <authorList>
            <person name="Amaro Gonzalez C."/>
        </authorList>
    </citation>
    <scope>NUCLEOTIDE SEQUENCE</scope>
</reference>
<name>A0A0E9USQ8_ANGAN</name>
<dbReference type="EMBL" id="GBXM01039801">
    <property type="protein sequence ID" value="JAH68776.1"/>
    <property type="molecule type" value="Transcribed_RNA"/>
</dbReference>
<accession>A0A0E9USQ8</accession>
<sequence length="37" mass="4258">MLPGTCTKRLKTLHTPNPHQVSAINFGLKWRKIHEFG</sequence>